<keyword evidence="3" id="KW-1185">Reference proteome</keyword>
<evidence type="ECO:0000313" key="3">
    <source>
        <dbReference type="Proteomes" id="UP000054308"/>
    </source>
</evidence>
<accession>A0A091IC21</accession>
<evidence type="ECO:0000256" key="1">
    <source>
        <dbReference type="SAM" id="MobiDB-lite"/>
    </source>
</evidence>
<sequence>RKEGRRVRFQLDKVPPQVEGSPQTPGTKQAPDRAAGESELRELEGKIQEMREQLRAALLRRSELVAALGTAR</sequence>
<dbReference type="STRING" id="9244.A0A091IC21"/>
<dbReference type="EMBL" id="KL218432">
    <property type="protein sequence ID" value="KFP05028.1"/>
    <property type="molecule type" value="Genomic_DNA"/>
</dbReference>
<feature type="compositionally biased region" description="Basic and acidic residues" evidence="1">
    <location>
        <begin position="30"/>
        <end position="40"/>
    </location>
</feature>
<organism evidence="2 3">
    <name type="scientific">Calypte anna</name>
    <name type="common">Anna's hummingbird</name>
    <name type="synonym">Archilochus anna</name>
    <dbReference type="NCBI Taxonomy" id="9244"/>
    <lineage>
        <taxon>Eukaryota</taxon>
        <taxon>Metazoa</taxon>
        <taxon>Chordata</taxon>
        <taxon>Craniata</taxon>
        <taxon>Vertebrata</taxon>
        <taxon>Euteleostomi</taxon>
        <taxon>Archelosauria</taxon>
        <taxon>Archosauria</taxon>
        <taxon>Dinosauria</taxon>
        <taxon>Saurischia</taxon>
        <taxon>Theropoda</taxon>
        <taxon>Coelurosauria</taxon>
        <taxon>Aves</taxon>
        <taxon>Neognathae</taxon>
        <taxon>Neoaves</taxon>
        <taxon>Strisores</taxon>
        <taxon>Apodiformes</taxon>
        <taxon>Trochilidae</taxon>
        <taxon>Calypte</taxon>
    </lineage>
</organism>
<feature type="region of interest" description="Disordered" evidence="1">
    <location>
        <begin position="1"/>
        <end position="40"/>
    </location>
</feature>
<protein>
    <submittedName>
        <fullName evidence="2">Uncharacterized protein</fullName>
    </submittedName>
</protein>
<feature type="non-terminal residue" evidence="2">
    <location>
        <position position="1"/>
    </location>
</feature>
<proteinExistence type="predicted"/>
<name>A0A091IC21_CALAN</name>
<feature type="non-terminal residue" evidence="2">
    <location>
        <position position="72"/>
    </location>
</feature>
<evidence type="ECO:0000313" key="2">
    <source>
        <dbReference type="EMBL" id="KFP05028.1"/>
    </source>
</evidence>
<dbReference type="Proteomes" id="UP000054308">
    <property type="component" value="Unassembled WGS sequence"/>
</dbReference>
<dbReference type="AlphaFoldDB" id="A0A091IC21"/>
<gene>
    <name evidence="2" type="ORF">N300_02499</name>
</gene>
<reference evidence="2 3" key="1">
    <citation type="submission" date="2014-04" db="EMBL/GenBank/DDBJ databases">
        <title>Genome evolution of avian class.</title>
        <authorList>
            <person name="Zhang G."/>
            <person name="Li C."/>
        </authorList>
    </citation>
    <scope>NUCLEOTIDE SEQUENCE [LARGE SCALE GENOMIC DNA]</scope>
    <source>
        <strain evidence="2">BGI_N300</strain>
    </source>
</reference>